<organism evidence="2 3">
    <name type="scientific">Frigoriglobus tundricola</name>
    <dbReference type="NCBI Taxonomy" id="2774151"/>
    <lineage>
        <taxon>Bacteria</taxon>
        <taxon>Pseudomonadati</taxon>
        <taxon>Planctomycetota</taxon>
        <taxon>Planctomycetia</taxon>
        <taxon>Gemmatales</taxon>
        <taxon>Gemmataceae</taxon>
        <taxon>Frigoriglobus</taxon>
    </lineage>
</organism>
<evidence type="ECO:0000313" key="3">
    <source>
        <dbReference type="Proteomes" id="UP000503447"/>
    </source>
</evidence>
<accession>A0A6M5Z1R8</accession>
<keyword evidence="1" id="KW-0732">Signal</keyword>
<gene>
    <name evidence="2" type="ORF">FTUN_7946</name>
</gene>
<dbReference type="EMBL" id="CP053452">
    <property type="protein sequence ID" value="QJX00320.1"/>
    <property type="molecule type" value="Genomic_DNA"/>
</dbReference>
<keyword evidence="3" id="KW-1185">Reference proteome</keyword>
<protein>
    <recommendedName>
        <fullName evidence="4">TIGR03067 domain-containing protein</fullName>
    </recommendedName>
</protein>
<proteinExistence type="predicted"/>
<dbReference type="AlphaFoldDB" id="A0A6M5Z1R8"/>
<feature type="chain" id="PRO_5026679803" description="TIGR03067 domain-containing protein" evidence="1">
    <location>
        <begin position="20"/>
        <end position="147"/>
    </location>
</feature>
<evidence type="ECO:0000313" key="2">
    <source>
        <dbReference type="EMBL" id="QJX00320.1"/>
    </source>
</evidence>
<name>A0A6M5Z1R8_9BACT</name>
<dbReference type="KEGG" id="ftj:FTUN_7946"/>
<dbReference type="Proteomes" id="UP000503447">
    <property type="component" value="Chromosome"/>
</dbReference>
<dbReference type="RefSeq" id="WP_171475095.1">
    <property type="nucleotide sequence ID" value="NZ_CP053452.2"/>
</dbReference>
<evidence type="ECO:0000256" key="1">
    <source>
        <dbReference type="SAM" id="SignalP"/>
    </source>
</evidence>
<evidence type="ECO:0008006" key="4">
    <source>
        <dbReference type="Google" id="ProtNLM"/>
    </source>
</evidence>
<feature type="signal peptide" evidence="1">
    <location>
        <begin position="1"/>
        <end position="19"/>
    </location>
</feature>
<reference evidence="3" key="1">
    <citation type="submission" date="2020-05" db="EMBL/GenBank/DDBJ databases">
        <title>Frigoriglobus tundricola gen. nov., sp. nov., a psychrotolerant cellulolytic planctomycete of the family Gemmataceae with two divergent copies of 16S rRNA gene.</title>
        <authorList>
            <person name="Kulichevskaya I.S."/>
            <person name="Ivanova A.A."/>
            <person name="Naumoff D.G."/>
            <person name="Beletsky A.V."/>
            <person name="Rijpstra W.I.C."/>
            <person name="Sinninghe Damste J.S."/>
            <person name="Mardanov A.V."/>
            <person name="Ravin N.V."/>
            <person name="Dedysh S.N."/>
        </authorList>
    </citation>
    <scope>NUCLEOTIDE SEQUENCE [LARGE SCALE GENOMIC DNA]</scope>
    <source>
        <strain evidence="3">PL17</strain>
    </source>
</reference>
<sequence length="147" mass="15878">MRYILGIALTCALCAFAVADEKADEAAKKLEGTYTMTEFLLDGKPNAKADKVKSVEIKDGVISVNDGDKVEDAKFKLNPSKTPMEIDLTLKGGNSTVLGICQTKETDKGLELTIAFIHGGDDGNGKRPKDFKGEGKDVVVMKLLRKK</sequence>